<dbReference type="Pfam" id="PF00106">
    <property type="entry name" value="adh_short"/>
    <property type="match status" value="1"/>
</dbReference>
<evidence type="ECO:0000256" key="2">
    <source>
        <dbReference type="ARBA" id="ARBA00023002"/>
    </source>
</evidence>
<comment type="similarity">
    <text evidence="1 3">Belongs to the short-chain dehydrogenases/reductases (SDR) family.</text>
</comment>
<dbReference type="Proteomes" id="UP000483035">
    <property type="component" value="Unassembled WGS sequence"/>
</dbReference>
<dbReference type="InterPro" id="IPR036291">
    <property type="entry name" value="NAD(P)-bd_dom_sf"/>
</dbReference>
<dbReference type="SUPFAM" id="SSF51735">
    <property type="entry name" value="NAD(P)-binding Rossmann-fold domains"/>
    <property type="match status" value="1"/>
</dbReference>
<dbReference type="PRINTS" id="PR00081">
    <property type="entry name" value="GDHRDH"/>
</dbReference>
<dbReference type="GO" id="GO:0016491">
    <property type="term" value="F:oxidoreductase activity"/>
    <property type="evidence" value="ECO:0007669"/>
    <property type="project" value="UniProtKB-KW"/>
</dbReference>
<gene>
    <name evidence="4" type="ORF">GR212_09560</name>
</gene>
<dbReference type="PANTHER" id="PTHR43639">
    <property type="entry name" value="OXIDOREDUCTASE, SHORT-CHAIN DEHYDROGENASE/REDUCTASE FAMILY (AFU_ORTHOLOGUE AFUA_5G02870)"/>
    <property type="match status" value="1"/>
</dbReference>
<dbReference type="PRINTS" id="PR00080">
    <property type="entry name" value="SDRFAMILY"/>
</dbReference>
<evidence type="ECO:0000313" key="4">
    <source>
        <dbReference type="EMBL" id="NEI69812.1"/>
    </source>
</evidence>
<dbReference type="NCBIfam" id="NF006597">
    <property type="entry name" value="PRK09134.1"/>
    <property type="match status" value="1"/>
</dbReference>
<keyword evidence="2" id="KW-0560">Oxidoreductase</keyword>
<dbReference type="AlphaFoldDB" id="A0A6L9U5N8"/>
<evidence type="ECO:0000256" key="1">
    <source>
        <dbReference type="ARBA" id="ARBA00006484"/>
    </source>
</evidence>
<evidence type="ECO:0000256" key="3">
    <source>
        <dbReference type="RuleBase" id="RU000363"/>
    </source>
</evidence>
<dbReference type="InterPro" id="IPR002347">
    <property type="entry name" value="SDR_fam"/>
</dbReference>
<name>A0A6L9U5N8_9HYPH</name>
<sequence length="255" mass="27682">MSQEKLRTALITGASKRIGRAIAEDLADNGFAVAVHANQSFAEASEIAAKLRQKGRKAIAIKADLQDLGETSTLVERAFSELGPLDLLVNNASAFLGDSAERFDAAAFEAHFAVHVRAPSILAADFVRQLPEPYPGLIVNMVDQRVWALNPRFYSYTLSKAALWTATQTMAQSFAPRIRVNAIGPGPTVRSVRQTEEDFQAQIDGLILKAAPGLEEFGRTIRFLFDTPSITGQMIALDGGQHLAWETPDVSESAE</sequence>
<accession>A0A6L9U5N8</accession>
<comment type="caution">
    <text evidence="4">The sequence shown here is derived from an EMBL/GenBank/DDBJ whole genome shotgun (WGS) entry which is preliminary data.</text>
</comment>
<reference evidence="4 5" key="1">
    <citation type="submission" date="2019-12" db="EMBL/GenBank/DDBJ databases">
        <title>Rhizobium genotypes associated with high levels of biological nitrogen fixation by grain legumes in a temperate-maritime cropping system.</title>
        <authorList>
            <person name="Maluk M."/>
            <person name="Francesc Ferrando Molina F."/>
            <person name="Lopez Del Egido L."/>
            <person name="Lafos M."/>
            <person name="Langarica-Fuentes A."/>
            <person name="Gebre Yohannes G."/>
            <person name="Young M.W."/>
            <person name="Martin P."/>
            <person name="Gantlett R."/>
            <person name="Kenicer G."/>
            <person name="Hawes C."/>
            <person name="Begg G.S."/>
            <person name="Quilliam R.S."/>
            <person name="Squire G.R."/>
            <person name="Poole P.S."/>
            <person name="Young P.W."/>
            <person name="Iannetta P.M."/>
            <person name="James E.K."/>
        </authorList>
    </citation>
    <scope>NUCLEOTIDE SEQUENCE [LARGE SCALE GENOMIC DNA]</scope>
    <source>
        <strain evidence="4 5">JHI1118</strain>
    </source>
</reference>
<proteinExistence type="inferred from homology"/>
<dbReference type="PANTHER" id="PTHR43639:SF1">
    <property type="entry name" value="SHORT-CHAIN DEHYDROGENASE_REDUCTASE FAMILY PROTEIN"/>
    <property type="match status" value="1"/>
</dbReference>
<dbReference type="EMBL" id="WUEY01000003">
    <property type="protein sequence ID" value="NEI69812.1"/>
    <property type="molecule type" value="Genomic_DNA"/>
</dbReference>
<protein>
    <submittedName>
        <fullName evidence="4">SDR family oxidoreductase</fullName>
    </submittedName>
</protein>
<dbReference type="Gene3D" id="3.40.50.720">
    <property type="entry name" value="NAD(P)-binding Rossmann-like Domain"/>
    <property type="match status" value="1"/>
</dbReference>
<organism evidence="4 5">
    <name type="scientific">Rhizobium lusitanum</name>
    <dbReference type="NCBI Taxonomy" id="293958"/>
    <lineage>
        <taxon>Bacteria</taxon>
        <taxon>Pseudomonadati</taxon>
        <taxon>Pseudomonadota</taxon>
        <taxon>Alphaproteobacteria</taxon>
        <taxon>Hyphomicrobiales</taxon>
        <taxon>Rhizobiaceae</taxon>
        <taxon>Rhizobium/Agrobacterium group</taxon>
        <taxon>Rhizobium</taxon>
    </lineage>
</organism>
<dbReference type="RefSeq" id="WP_163986228.1">
    <property type="nucleotide sequence ID" value="NZ_WUEY01000003.1"/>
</dbReference>
<evidence type="ECO:0000313" key="5">
    <source>
        <dbReference type="Proteomes" id="UP000483035"/>
    </source>
</evidence>